<evidence type="ECO:0000256" key="1">
    <source>
        <dbReference type="SAM" id="Coils"/>
    </source>
</evidence>
<organism evidence="2 3">
    <name type="scientific">Candidatus Scalindua brodae</name>
    <dbReference type="NCBI Taxonomy" id="237368"/>
    <lineage>
        <taxon>Bacteria</taxon>
        <taxon>Pseudomonadati</taxon>
        <taxon>Planctomycetota</taxon>
        <taxon>Candidatus Brocadiia</taxon>
        <taxon>Candidatus Brocadiales</taxon>
        <taxon>Candidatus Scalinduaceae</taxon>
        <taxon>Candidatus Scalindua</taxon>
    </lineage>
</organism>
<sequence length="241" mass="27208">MKLLSKRVQQFLVGFILMFAVLQLSQGIAHAKIYSPIDISPYDEQSAKILENGIKSLSSFSEVLQNQETKSLEKAYYSFEENPTDETYAVVVENAGQGLHTKVKTMKGMEQAILKVTPELAKYRAYLKKSGNTKMLASIERLQSELGVVREHLKRLMKTYEEEAKGLVTRITVEGPMKKIFPSSGGLQKGIVDGIKDLDKFLDLVMKFNKNEKSYLNSDEYGQGWEDVRDAIGDSRSKFGY</sequence>
<evidence type="ECO:0000313" key="2">
    <source>
        <dbReference type="EMBL" id="KHE91652.1"/>
    </source>
</evidence>
<evidence type="ECO:0000313" key="3">
    <source>
        <dbReference type="Proteomes" id="UP000030652"/>
    </source>
</evidence>
<accession>A0A0B0EEV7</accession>
<protein>
    <submittedName>
        <fullName evidence="2">Uncharacterized protein</fullName>
    </submittedName>
</protein>
<proteinExistence type="predicted"/>
<keyword evidence="1" id="KW-0175">Coiled coil</keyword>
<name>A0A0B0EEV7_9BACT</name>
<comment type="caution">
    <text evidence="2">The sequence shown here is derived from an EMBL/GenBank/DDBJ whole genome shotgun (WGS) entry which is preliminary data.</text>
</comment>
<dbReference type="Proteomes" id="UP000030652">
    <property type="component" value="Unassembled WGS sequence"/>
</dbReference>
<feature type="coiled-coil region" evidence="1">
    <location>
        <begin position="139"/>
        <end position="170"/>
    </location>
</feature>
<gene>
    <name evidence="2" type="ORF">SCABRO_02590</name>
</gene>
<dbReference type="EMBL" id="JRYO01000185">
    <property type="protein sequence ID" value="KHE91652.1"/>
    <property type="molecule type" value="Genomic_DNA"/>
</dbReference>
<reference evidence="2 3" key="1">
    <citation type="submission" date="2014-10" db="EMBL/GenBank/DDBJ databases">
        <title>Draft genome of anammox bacterium scalindua brodae, obtained using differential coverage binning of sequence data from two enrichment reactors.</title>
        <authorList>
            <person name="Speth D.R."/>
            <person name="Russ L."/>
            <person name="Kartal B."/>
            <person name="Op den Camp H.J."/>
            <person name="Dutilh B.E."/>
            <person name="Jetten M.S."/>
        </authorList>
    </citation>
    <scope>NUCLEOTIDE SEQUENCE [LARGE SCALE GENOMIC DNA]</scope>
    <source>
        <strain evidence="2">RU1</strain>
    </source>
</reference>
<dbReference type="AlphaFoldDB" id="A0A0B0EEV7"/>